<dbReference type="AlphaFoldDB" id="K3YXC7"/>
<dbReference type="EMBL" id="AGNK02000602">
    <property type="status" value="NOT_ANNOTATED_CDS"/>
    <property type="molecule type" value="Genomic_DNA"/>
</dbReference>
<protein>
    <submittedName>
        <fullName evidence="1">Uncharacterized protein</fullName>
    </submittedName>
</protein>
<dbReference type="EnsemblPlants" id="KQL32098">
    <property type="protein sequence ID" value="KQL32098"/>
    <property type="gene ID" value="SETIT_018923mg"/>
</dbReference>
<organism evidence="1 2">
    <name type="scientific">Setaria italica</name>
    <name type="common">Foxtail millet</name>
    <name type="synonym">Panicum italicum</name>
    <dbReference type="NCBI Taxonomy" id="4555"/>
    <lineage>
        <taxon>Eukaryota</taxon>
        <taxon>Viridiplantae</taxon>
        <taxon>Streptophyta</taxon>
        <taxon>Embryophyta</taxon>
        <taxon>Tracheophyta</taxon>
        <taxon>Spermatophyta</taxon>
        <taxon>Magnoliopsida</taxon>
        <taxon>Liliopsida</taxon>
        <taxon>Poales</taxon>
        <taxon>Poaceae</taxon>
        <taxon>PACMAD clade</taxon>
        <taxon>Panicoideae</taxon>
        <taxon>Panicodae</taxon>
        <taxon>Paniceae</taxon>
        <taxon>Cenchrinae</taxon>
        <taxon>Setaria</taxon>
    </lineage>
</organism>
<evidence type="ECO:0000313" key="1">
    <source>
        <dbReference type="EnsemblPlants" id="KQL32098"/>
    </source>
</evidence>
<keyword evidence="2" id="KW-1185">Reference proteome</keyword>
<dbReference type="InParanoid" id="K3YXC7"/>
<evidence type="ECO:0000313" key="2">
    <source>
        <dbReference type="Proteomes" id="UP000004995"/>
    </source>
</evidence>
<dbReference type="Gramene" id="KQL32098">
    <property type="protein sequence ID" value="KQL32098"/>
    <property type="gene ID" value="SETIT_018923mg"/>
</dbReference>
<sequence length="74" mass="8663">MMPRARGGRRRSSPPPRRSRRLLRALLLVVLPRAQIRRRREVASRHGVVSDTYYATRIQNYHVLVTEVLEVSKT</sequence>
<dbReference type="HOGENOM" id="CLU_2762608_0_0_1"/>
<dbReference type="Proteomes" id="UP000004995">
    <property type="component" value="Unassembled WGS sequence"/>
</dbReference>
<accession>K3YXC7</accession>
<reference evidence="2" key="1">
    <citation type="journal article" date="2012" name="Nat. Biotechnol.">
        <title>Reference genome sequence of the model plant Setaria.</title>
        <authorList>
            <person name="Bennetzen J.L."/>
            <person name="Schmutz J."/>
            <person name="Wang H."/>
            <person name="Percifield R."/>
            <person name="Hawkins J."/>
            <person name="Pontaroli A.C."/>
            <person name="Estep M."/>
            <person name="Feng L."/>
            <person name="Vaughn J.N."/>
            <person name="Grimwood J."/>
            <person name="Jenkins J."/>
            <person name="Barry K."/>
            <person name="Lindquist E."/>
            <person name="Hellsten U."/>
            <person name="Deshpande S."/>
            <person name="Wang X."/>
            <person name="Wu X."/>
            <person name="Mitros T."/>
            <person name="Triplett J."/>
            <person name="Yang X."/>
            <person name="Ye C.Y."/>
            <person name="Mauro-Herrera M."/>
            <person name="Wang L."/>
            <person name="Li P."/>
            <person name="Sharma M."/>
            <person name="Sharma R."/>
            <person name="Ronald P.C."/>
            <person name="Panaud O."/>
            <person name="Kellogg E.A."/>
            <person name="Brutnell T.P."/>
            <person name="Doust A.N."/>
            <person name="Tuskan G.A."/>
            <person name="Rokhsar D."/>
            <person name="Devos K.M."/>
        </authorList>
    </citation>
    <scope>NUCLEOTIDE SEQUENCE [LARGE SCALE GENOMIC DNA]</scope>
    <source>
        <strain evidence="2">cv. Yugu1</strain>
    </source>
</reference>
<name>K3YXC7_SETIT</name>
<reference evidence="1" key="2">
    <citation type="submission" date="2018-08" db="UniProtKB">
        <authorList>
            <consortium name="EnsemblPlants"/>
        </authorList>
    </citation>
    <scope>IDENTIFICATION</scope>
    <source>
        <strain evidence="1">Yugu1</strain>
    </source>
</reference>
<proteinExistence type="predicted"/>
<dbReference type="ExpressionAtlas" id="K3YXC7">
    <property type="expression patterns" value="baseline"/>
</dbReference>